<gene>
    <name evidence="1" type="ORF">PCOR1329_LOCUS82603</name>
</gene>
<dbReference type="InterPro" id="IPR025638">
    <property type="entry name" value="DUF4336"/>
</dbReference>
<dbReference type="PANTHER" id="PTHR33835:SF2">
    <property type="entry name" value="LYSINE-TRNA LIGASE"/>
    <property type="match status" value="1"/>
</dbReference>
<reference evidence="1" key="1">
    <citation type="submission" date="2023-10" db="EMBL/GenBank/DDBJ databases">
        <authorList>
            <person name="Chen Y."/>
            <person name="Shah S."/>
            <person name="Dougan E. K."/>
            <person name="Thang M."/>
            <person name="Chan C."/>
        </authorList>
    </citation>
    <scope>NUCLEOTIDE SEQUENCE [LARGE SCALE GENOMIC DNA]</scope>
</reference>
<accession>A0ABN9Y808</accession>
<dbReference type="Proteomes" id="UP001189429">
    <property type="component" value="Unassembled WGS sequence"/>
</dbReference>
<dbReference type="Pfam" id="PF14234">
    <property type="entry name" value="DUF4336"/>
    <property type="match status" value="1"/>
</dbReference>
<proteinExistence type="predicted"/>
<protein>
    <recommendedName>
        <fullName evidence="3">MBL fold metallo-hydrolase</fullName>
    </recommendedName>
</protein>
<evidence type="ECO:0000313" key="1">
    <source>
        <dbReference type="EMBL" id="CAK0907638.1"/>
    </source>
</evidence>
<evidence type="ECO:0000313" key="2">
    <source>
        <dbReference type="Proteomes" id="UP001189429"/>
    </source>
</evidence>
<name>A0ABN9Y808_9DINO</name>
<evidence type="ECO:0008006" key="3">
    <source>
        <dbReference type="Google" id="ProtNLM"/>
    </source>
</evidence>
<dbReference type="PANTHER" id="PTHR33835">
    <property type="entry name" value="YALI0C07656P"/>
    <property type="match status" value="1"/>
</dbReference>
<comment type="caution">
    <text evidence="1">The sequence shown here is derived from an EMBL/GenBank/DDBJ whole genome shotgun (WGS) entry which is preliminary data.</text>
</comment>
<sequence>MTAIRLEDDTLWIHNPIAPTKECVALVNELGYPVRYIVLGSAQYEHKVFVGPFSRRWPEATVYTVPQQWSWPLDLPSLFYGINGVELLEEETAPWAAEIDQRLLAPKERLGLVGYSGSECAFFHMKSQTLLCTDALVFVPEEPPDVLDKRELMDLGRTFGQFFLDLLVLSDWQGSGEYVRNAQQADSKSKPKTETELIRTGWQRNALWALFLGPDGRSIINSEQAFNAIAGSWIIGPVCYALVYSGKFRQEVAAWAESMCEWDVQQIIPCHFAGPVRGTRDDIRRAFEVLRPGVNVTRKPDLELPWPFPRPIRYRPEDFKLLSDITTTLRDLNALCARAQLLRLLASVQEVRAPRRGSAALRAALQPRRTINMPASLCVGYMAHDQMVLDMRRISLHYLNLKTWLPR</sequence>
<feature type="non-terminal residue" evidence="1">
    <location>
        <position position="407"/>
    </location>
</feature>
<dbReference type="EMBL" id="CAUYUJ010021898">
    <property type="protein sequence ID" value="CAK0907638.1"/>
    <property type="molecule type" value="Genomic_DNA"/>
</dbReference>
<organism evidence="1 2">
    <name type="scientific">Prorocentrum cordatum</name>
    <dbReference type="NCBI Taxonomy" id="2364126"/>
    <lineage>
        <taxon>Eukaryota</taxon>
        <taxon>Sar</taxon>
        <taxon>Alveolata</taxon>
        <taxon>Dinophyceae</taxon>
        <taxon>Prorocentrales</taxon>
        <taxon>Prorocentraceae</taxon>
        <taxon>Prorocentrum</taxon>
    </lineage>
</organism>
<keyword evidence="2" id="KW-1185">Reference proteome</keyword>